<dbReference type="Gene3D" id="3.30.2310.20">
    <property type="entry name" value="RelE-like"/>
    <property type="match status" value="1"/>
</dbReference>
<dbReference type="RefSeq" id="WP_201432063.1">
    <property type="nucleotide sequence ID" value="NZ_JAEQBW010000007.1"/>
</dbReference>
<name>A0A934X128_9BACT</name>
<dbReference type="SUPFAM" id="SSF143011">
    <property type="entry name" value="RelE-like"/>
    <property type="match status" value="1"/>
</dbReference>
<keyword evidence="3" id="KW-1185">Reference proteome</keyword>
<accession>A0A934X128</accession>
<protein>
    <submittedName>
        <fullName evidence="2">Type II toxin-antitoxin system RelE/ParE family toxin</fullName>
    </submittedName>
</protein>
<dbReference type="EMBL" id="JAEQBW010000007">
    <property type="protein sequence ID" value="MBK6266386.1"/>
    <property type="molecule type" value="Genomic_DNA"/>
</dbReference>
<keyword evidence="1" id="KW-1277">Toxin-antitoxin system</keyword>
<dbReference type="InterPro" id="IPR007712">
    <property type="entry name" value="RelE/ParE_toxin"/>
</dbReference>
<proteinExistence type="predicted"/>
<organism evidence="2 3">
    <name type="scientific">Marivirga aurantiaca</name>
    <dbReference type="NCBI Taxonomy" id="2802615"/>
    <lineage>
        <taxon>Bacteria</taxon>
        <taxon>Pseudomonadati</taxon>
        <taxon>Bacteroidota</taxon>
        <taxon>Cytophagia</taxon>
        <taxon>Cytophagales</taxon>
        <taxon>Marivirgaceae</taxon>
        <taxon>Marivirga</taxon>
    </lineage>
</organism>
<dbReference type="Proteomes" id="UP000611723">
    <property type="component" value="Unassembled WGS sequence"/>
</dbReference>
<comment type="caution">
    <text evidence="2">The sequence shown here is derived from an EMBL/GenBank/DDBJ whole genome shotgun (WGS) entry which is preliminary data.</text>
</comment>
<dbReference type="InterPro" id="IPR035093">
    <property type="entry name" value="RelE/ParE_toxin_dom_sf"/>
</dbReference>
<evidence type="ECO:0000256" key="1">
    <source>
        <dbReference type="ARBA" id="ARBA00022649"/>
    </source>
</evidence>
<gene>
    <name evidence="2" type="ORF">JKA74_15180</name>
</gene>
<dbReference type="AlphaFoldDB" id="A0A934X128"/>
<evidence type="ECO:0000313" key="3">
    <source>
        <dbReference type="Proteomes" id="UP000611723"/>
    </source>
</evidence>
<evidence type="ECO:0000313" key="2">
    <source>
        <dbReference type="EMBL" id="MBK6266386.1"/>
    </source>
</evidence>
<sequence>MKVILTEQSLIRLEKSLRFYLEELEIPEAQVIKIKNRLIGKAKTLSKSPHKGQYEPYLSKLKQGHRRLIEGNFKIIYRVEGNTIYIVDFFDSRDDPKKMKG</sequence>
<reference evidence="2" key="1">
    <citation type="submission" date="2021-01" db="EMBL/GenBank/DDBJ databases">
        <title>Marivirga aurantiaca sp. nov., isolated from intertidal surface sediments.</title>
        <authorList>
            <person name="Zhang M."/>
        </authorList>
    </citation>
    <scope>NUCLEOTIDE SEQUENCE</scope>
    <source>
        <strain evidence="2">S37H4</strain>
    </source>
</reference>
<dbReference type="Pfam" id="PF05016">
    <property type="entry name" value="ParE_toxin"/>
    <property type="match status" value="1"/>
</dbReference>